<evidence type="ECO:0000256" key="4">
    <source>
        <dbReference type="ARBA" id="ARBA00022692"/>
    </source>
</evidence>
<dbReference type="GO" id="GO:0006955">
    <property type="term" value="P:immune response"/>
    <property type="evidence" value="ECO:0007669"/>
    <property type="project" value="InterPro"/>
</dbReference>
<evidence type="ECO:0000256" key="2">
    <source>
        <dbReference type="ARBA" id="ARBA00009634"/>
    </source>
</evidence>
<dbReference type="GO" id="GO:0005886">
    <property type="term" value="C:plasma membrane"/>
    <property type="evidence" value="ECO:0007669"/>
    <property type="project" value="TreeGrafter"/>
</dbReference>
<dbReference type="PANTHER" id="PTHR24365">
    <property type="entry name" value="TOLL-LIKE RECEPTOR"/>
    <property type="match status" value="1"/>
</dbReference>
<dbReference type="InterPro" id="IPR000157">
    <property type="entry name" value="TIR_dom"/>
</dbReference>
<dbReference type="PIRSF" id="PIRSF037595">
    <property type="entry name" value="Toll-like_receptor"/>
    <property type="match status" value="1"/>
</dbReference>
<dbReference type="GO" id="GO:0002224">
    <property type="term" value="P:toll-like receptor signaling pathway"/>
    <property type="evidence" value="ECO:0007669"/>
    <property type="project" value="InterPro"/>
</dbReference>
<keyword evidence="6" id="KW-0677">Repeat</keyword>
<keyword evidence="3" id="KW-0433">Leucine-rich repeat</keyword>
<keyword evidence="8 11" id="KW-0472">Membrane</keyword>
<dbReference type="Proteomes" id="UP000694867">
    <property type="component" value="Unplaced"/>
</dbReference>
<dbReference type="Gene3D" id="3.80.10.10">
    <property type="entry name" value="Ribonuclease Inhibitor"/>
    <property type="match status" value="3"/>
</dbReference>
<dbReference type="InterPro" id="IPR017241">
    <property type="entry name" value="Toll-like_receptor"/>
</dbReference>
<feature type="transmembrane region" description="Helical" evidence="11">
    <location>
        <begin position="616"/>
        <end position="638"/>
    </location>
</feature>
<dbReference type="InterPro" id="IPR001611">
    <property type="entry name" value="Leu-rich_rpt"/>
</dbReference>
<keyword evidence="4 11" id="KW-0812">Transmembrane</keyword>
<dbReference type="SUPFAM" id="SSF52200">
    <property type="entry name" value="Toll/Interleukin receptor TIR domain"/>
    <property type="match status" value="1"/>
</dbReference>
<dbReference type="Gene3D" id="3.40.50.10140">
    <property type="entry name" value="Toll/interleukin-1 receptor homology (TIR) domain"/>
    <property type="match status" value="1"/>
</dbReference>
<evidence type="ECO:0000256" key="1">
    <source>
        <dbReference type="ARBA" id="ARBA00004479"/>
    </source>
</evidence>
<evidence type="ECO:0000256" key="3">
    <source>
        <dbReference type="ARBA" id="ARBA00022614"/>
    </source>
</evidence>
<dbReference type="InterPro" id="IPR003591">
    <property type="entry name" value="Leu-rich_rpt_typical-subtyp"/>
</dbReference>
<evidence type="ECO:0000256" key="8">
    <source>
        <dbReference type="ARBA" id="ARBA00023136"/>
    </source>
</evidence>
<proteinExistence type="inferred from homology"/>
<reference evidence="14" key="1">
    <citation type="submission" date="2025-08" db="UniProtKB">
        <authorList>
            <consortium name="RefSeq"/>
        </authorList>
    </citation>
    <scope>IDENTIFICATION</scope>
</reference>
<dbReference type="Pfam" id="PF13855">
    <property type="entry name" value="LRR_8"/>
    <property type="match status" value="2"/>
</dbReference>
<evidence type="ECO:0000256" key="7">
    <source>
        <dbReference type="ARBA" id="ARBA00022989"/>
    </source>
</evidence>
<dbReference type="GeneID" id="100905045"/>
<dbReference type="PANTHER" id="PTHR24365:SF541">
    <property type="entry name" value="PROTEIN TOLL-RELATED"/>
    <property type="match status" value="1"/>
</dbReference>
<keyword evidence="10" id="KW-0325">Glycoprotein</keyword>
<evidence type="ECO:0000256" key="5">
    <source>
        <dbReference type="ARBA" id="ARBA00022729"/>
    </source>
</evidence>
<evidence type="ECO:0000256" key="10">
    <source>
        <dbReference type="ARBA" id="ARBA00023180"/>
    </source>
</evidence>
<dbReference type="InterPro" id="IPR035897">
    <property type="entry name" value="Toll_tir_struct_dom_sf"/>
</dbReference>
<comment type="similarity">
    <text evidence="2">Belongs to the Toll-like receptor family.</text>
</comment>
<dbReference type="PRINTS" id="PR01537">
    <property type="entry name" value="INTRLKN1R1F"/>
</dbReference>
<evidence type="ECO:0000256" key="6">
    <source>
        <dbReference type="ARBA" id="ARBA00022737"/>
    </source>
</evidence>
<sequence length="836" mass="96731">MDLSNPRNVPGGVLKRELFTGISSSIMSFNLDLDLPYSTFDLSDDFFQDFKTLRRLWLNFTTTRIPSSLQIPKNLTTLHIIRARISEITPEQFSNLSALESLEILHVPAVRIAPRSFANLRRLSTLKLSGMKATEIPAEIFLGLKILKVLKVSHWLDLKTIDPNTFVHTPYMAFLTLDSLPKLQDLPRGLFSSFKHARSIDITRCALKRIPTDIWPSRERIDPRVSKRRPFREYNSTRLNLAGNLIESISSNDLSNLTYLTHLDLGNNRIKLIENGAFDKLELLRTIILSGNQLVSFGSSRALISARNQHIEKLILRNNRIEAFPNISFSKLAKFGVLDLSDNLIDEFTVPLFMSVNTTVLLKNNRLRLVTMRHFEGRANDSHIFFIDNNPFQCDGHNYDFLSYLHGMSSEVADFRKLGNCFCENTTETLLDVNIRDLSIRLESCTDEESCECLRFPWNKTTSVRCRHGGLERVPDLPLGVTDLDFEGNALTVYPEGIRRYPELRFVNLKHNQLWNIDKVFSSAPPNLEELHLEFNKLERLNVDSQNIIDFSMALSDNPWICDCRMRNFKWFLDANPGKILEPSEIKCESALKIDGREESVMKNIPWDVICPDETVWILASSYIVVFLLLMTAIVSYFKHRYLITAFMYIHLNWLFRCLSNGEETEESRKFDAFLSYHTDDREMAMEILRELESDVAVHDALRRERDAGVGPFELAIHERDFVAGKELTWNINELVKNSHRSIIIMSEKFLDSRWFSIEFLAAYGQTLEDHVNRLIIIIKGDLPSDEGLSERFDRQLCETLKGVLKNRLYLTWGERWFWEKLLYAMPHGRSAKLRK</sequence>
<dbReference type="AlphaFoldDB" id="A0AAJ6QT85"/>
<keyword evidence="13" id="KW-1185">Reference proteome</keyword>
<accession>A0AAJ6QT85</accession>
<keyword evidence="7 11" id="KW-1133">Transmembrane helix</keyword>
<evidence type="ECO:0000313" key="13">
    <source>
        <dbReference type="Proteomes" id="UP000694867"/>
    </source>
</evidence>
<gene>
    <name evidence="14" type="primary">LOC100905045</name>
</gene>
<dbReference type="SMART" id="SM00255">
    <property type="entry name" value="TIR"/>
    <property type="match status" value="1"/>
</dbReference>
<dbReference type="KEGG" id="goe:100905045"/>
<evidence type="ECO:0000313" key="14">
    <source>
        <dbReference type="RefSeq" id="XP_003743111.1"/>
    </source>
</evidence>
<dbReference type="SUPFAM" id="SSF52058">
    <property type="entry name" value="L domain-like"/>
    <property type="match status" value="2"/>
</dbReference>
<organism evidence="13 14">
    <name type="scientific">Galendromus occidentalis</name>
    <name type="common">western predatory mite</name>
    <dbReference type="NCBI Taxonomy" id="34638"/>
    <lineage>
        <taxon>Eukaryota</taxon>
        <taxon>Metazoa</taxon>
        <taxon>Ecdysozoa</taxon>
        <taxon>Arthropoda</taxon>
        <taxon>Chelicerata</taxon>
        <taxon>Arachnida</taxon>
        <taxon>Acari</taxon>
        <taxon>Parasitiformes</taxon>
        <taxon>Mesostigmata</taxon>
        <taxon>Gamasina</taxon>
        <taxon>Phytoseioidea</taxon>
        <taxon>Phytoseiidae</taxon>
        <taxon>Typhlodrominae</taxon>
        <taxon>Galendromus</taxon>
    </lineage>
</organism>
<dbReference type="RefSeq" id="XP_003743111.1">
    <property type="nucleotide sequence ID" value="XM_003743063.2"/>
</dbReference>
<protein>
    <submittedName>
        <fullName evidence="14">Protein toll-like</fullName>
    </submittedName>
</protein>
<dbReference type="SMART" id="SM00365">
    <property type="entry name" value="LRR_SD22"/>
    <property type="match status" value="3"/>
</dbReference>
<name>A0AAJ6QT85_9ACAR</name>
<keyword evidence="5" id="KW-0732">Signal</keyword>
<evidence type="ECO:0000259" key="12">
    <source>
        <dbReference type="PROSITE" id="PS50104"/>
    </source>
</evidence>
<dbReference type="PROSITE" id="PS51450">
    <property type="entry name" value="LRR"/>
    <property type="match status" value="1"/>
</dbReference>
<dbReference type="PROSITE" id="PS50104">
    <property type="entry name" value="TIR"/>
    <property type="match status" value="1"/>
</dbReference>
<dbReference type="GO" id="GO:0004888">
    <property type="term" value="F:transmembrane signaling receptor activity"/>
    <property type="evidence" value="ECO:0007669"/>
    <property type="project" value="InterPro"/>
</dbReference>
<dbReference type="InterPro" id="IPR032675">
    <property type="entry name" value="LRR_dom_sf"/>
</dbReference>
<comment type="subcellular location">
    <subcellularLocation>
        <location evidence="1">Membrane</location>
        <topology evidence="1">Single-pass type I membrane protein</topology>
    </subcellularLocation>
</comment>
<dbReference type="SMART" id="SM00369">
    <property type="entry name" value="LRR_TYP"/>
    <property type="match status" value="6"/>
</dbReference>
<evidence type="ECO:0000256" key="9">
    <source>
        <dbReference type="ARBA" id="ARBA00023170"/>
    </source>
</evidence>
<dbReference type="Pfam" id="PF01582">
    <property type="entry name" value="TIR"/>
    <property type="match status" value="1"/>
</dbReference>
<keyword evidence="9" id="KW-0675">Receptor</keyword>
<evidence type="ECO:0000256" key="11">
    <source>
        <dbReference type="SAM" id="Phobius"/>
    </source>
</evidence>
<feature type="domain" description="TIR" evidence="12">
    <location>
        <begin position="669"/>
        <end position="826"/>
    </location>
</feature>